<dbReference type="Pfam" id="PF09346">
    <property type="entry name" value="SMI1_KNR4"/>
    <property type="match status" value="1"/>
</dbReference>
<accession>A0A3Q8X667</accession>
<dbReference type="InterPro" id="IPR037883">
    <property type="entry name" value="Knr4/Smi1-like_sf"/>
</dbReference>
<dbReference type="RefSeq" id="WP_126014680.1">
    <property type="nucleotide sequence ID" value="NZ_CP034437.1"/>
</dbReference>
<organism evidence="2 3">
    <name type="scientific">Paenibacillus albus</name>
    <dbReference type="NCBI Taxonomy" id="2495582"/>
    <lineage>
        <taxon>Bacteria</taxon>
        <taxon>Bacillati</taxon>
        <taxon>Bacillota</taxon>
        <taxon>Bacilli</taxon>
        <taxon>Bacillales</taxon>
        <taxon>Paenibacillaceae</taxon>
        <taxon>Paenibacillus</taxon>
    </lineage>
</organism>
<dbReference type="Proteomes" id="UP000272528">
    <property type="component" value="Chromosome"/>
</dbReference>
<evidence type="ECO:0000259" key="1">
    <source>
        <dbReference type="SMART" id="SM00860"/>
    </source>
</evidence>
<feature type="domain" description="Knr4/Smi1-like" evidence="1">
    <location>
        <begin position="9"/>
        <end position="146"/>
    </location>
</feature>
<reference evidence="3" key="1">
    <citation type="submission" date="2018-12" db="EMBL/GenBank/DDBJ databases">
        <title>Genome sequence of Peanibacillus sp.</title>
        <authorList>
            <person name="Subramani G."/>
            <person name="Srinivasan S."/>
            <person name="Kim M.K."/>
        </authorList>
    </citation>
    <scope>NUCLEOTIDE SEQUENCE [LARGE SCALE GENOMIC DNA]</scope>
    <source>
        <strain evidence="3">18JY67-1</strain>
    </source>
</reference>
<dbReference type="AlphaFoldDB" id="A0A3Q8X667"/>
<sequence>MIKINNSIRSDRSTIEQFQNQIKLKLPPDYIAFLEQYNGGQTEPSIFHMKIEHPLDLESTLMKSFFGFGLEHGDDLVEKYSFYKKLLPADSIPIGSAEFGNIVLMSLSIENYGEIYIWDQERAPRRQSALHDLQYITDSFADFLKRIMPYNLRDVPIKGYEVESLWIHPDFYKILSND</sequence>
<name>A0A3Q8X667_9BACL</name>
<protein>
    <submittedName>
        <fullName evidence="2">SMI1/KNR4 family protein</fullName>
    </submittedName>
</protein>
<dbReference type="EMBL" id="CP034437">
    <property type="protein sequence ID" value="AZN39771.1"/>
    <property type="molecule type" value="Genomic_DNA"/>
</dbReference>
<gene>
    <name evidence="2" type="ORF">EJC50_09045</name>
</gene>
<dbReference type="KEGG" id="palb:EJC50_09045"/>
<dbReference type="SMART" id="SM00860">
    <property type="entry name" value="SMI1_KNR4"/>
    <property type="match status" value="1"/>
</dbReference>
<proteinExistence type="predicted"/>
<dbReference type="Gene3D" id="3.40.1580.10">
    <property type="entry name" value="SMI1/KNR4-like"/>
    <property type="match status" value="1"/>
</dbReference>
<dbReference type="SUPFAM" id="SSF160631">
    <property type="entry name" value="SMI1/KNR4-like"/>
    <property type="match status" value="1"/>
</dbReference>
<keyword evidence="3" id="KW-1185">Reference proteome</keyword>
<dbReference type="OrthoDB" id="8657476at2"/>
<dbReference type="InterPro" id="IPR018958">
    <property type="entry name" value="Knr4/Smi1-like_dom"/>
</dbReference>
<evidence type="ECO:0000313" key="2">
    <source>
        <dbReference type="EMBL" id="AZN39771.1"/>
    </source>
</evidence>
<evidence type="ECO:0000313" key="3">
    <source>
        <dbReference type="Proteomes" id="UP000272528"/>
    </source>
</evidence>